<proteinExistence type="predicted"/>
<organism evidence="1 2">
    <name type="scientific">Apiospora arundinis</name>
    <dbReference type="NCBI Taxonomy" id="335852"/>
    <lineage>
        <taxon>Eukaryota</taxon>
        <taxon>Fungi</taxon>
        <taxon>Dikarya</taxon>
        <taxon>Ascomycota</taxon>
        <taxon>Pezizomycotina</taxon>
        <taxon>Sordariomycetes</taxon>
        <taxon>Xylariomycetidae</taxon>
        <taxon>Amphisphaeriales</taxon>
        <taxon>Apiosporaceae</taxon>
        <taxon>Apiospora</taxon>
    </lineage>
</organism>
<reference evidence="1 2" key="1">
    <citation type="journal article" date="2024" name="IMA Fungus">
        <title>Apiospora arundinis, a panoply of carbohydrate-active enzymes and secondary metabolites.</title>
        <authorList>
            <person name="Sorensen T."/>
            <person name="Petersen C."/>
            <person name="Muurmann A.T."/>
            <person name="Christiansen J.V."/>
            <person name="Brundto M.L."/>
            <person name="Overgaard C.K."/>
            <person name="Boysen A.T."/>
            <person name="Wollenberg R.D."/>
            <person name="Larsen T.O."/>
            <person name="Sorensen J.L."/>
            <person name="Nielsen K.L."/>
            <person name="Sondergaard T.E."/>
        </authorList>
    </citation>
    <scope>NUCLEOTIDE SEQUENCE [LARGE SCALE GENOMIC DNA]</scope>
    <source>
        <strain evidence="1 2">AAU 773</strain>
    </source>
</reference>
<evidence type="ECO:0000313" key="2">
    <source>
        <dbReference type="Proteomes" id="UP001390339"/>
    </source>
</evidence>
<dbReference type="EMBL" id="JAPCWZ010000009">
    <property type="protein sequence ID" value="KAK8850935.1"/>
    <property type="molecule type" value="Genomic_DNA"/>
</dbReference>
<evidence type="ECO:0000313" key="1">
    <source>
        <dbReference type="EMBL" id="KAK8850935.1"/>
    </source>
</evidence>
<gene>
    <name evidence="1" type="ORF">PGQ11_013414</name>
</gene>
<accession>A0ABR2HPA6</accession>
<protein>
    <submittedName>
        <fullName evidence="1">MUS38-like protein</fullName>
    </submittedName>
</protein>
<keyword evidence="2" id="KW-1185">Reference proteome</keyword>
<comment type="caution">
    <text evidence="1">The sequence shown here is derived from an EMBL/GenBank/DDBJ whole genome shotgun (WGS) entry which is preliminary data.</text>
</comment>
<name>A0ABR2HPA6_9PEZI</name>
<dbReference type="Proteomes" id="UP001390339">
    <property type="component" value="Unassembled WGS sequence"/>
</dbReference>
<sequence length="167" mass="18186">MSSSPPSQKPTSWGAVIYTLEGSIHDFFRTRAGSVTRSECDIKAAALADSEAVIPVPIQGSLSYTVVAGPHQTQIVQFRAAQSKLHMATLELAAAVHPDIFPACTYHGQMGDDASALHIYVMERREGLCYFKSRDTSAEGAAAFAARQLRTVRDFARQAPLYYSMSK</sequence>